<reference evidence="1" key="1">
    <citation type="submission" date="2021-02" db="EMBL/GenBank/DDBJ databases">
        <authorList>
            <person name="Nowell W R."/>
        </authorList>
    </citation>
    <scope>NUCLEOTIDE SEQUENCE</scope>
    <source>
        <strain evidence="1">Ploen Becks lab</strain>
    </source>
</reference>
<name>A0A814GQA6_9BILA</name>
<gene>
    <name evidence="1" type="ORF">OXX778_LOCUS16347</name>
</gene>
<dbReference type="Proteomes" id="UP000663879">
    <property type="component" value="Unassembled WGS sequence"/>
</dbReference>
<organism evidence="1 2">
    <name type="scientific">Brachionus calyciflorus</name>
    <dbReference type="NCBI Taxonomy" id="104777"/>
    <lineage>
        <taxon>Eukaryota</taxon>
        <taxon>Metazoa</taxon>
        <taxon>Spiralia</taxon>
        <taxon>Gnathifera</taxon>
        <taxon>Rotifera</taxon>
        <taxon>Eurotatoria</taxon>
        <taxon>Monogononta</taxon>
        <taxon>Pseudotrocha</taxon>
        <taxon>Ploima</taxon>
        <taxon>Brachionidae</taxon>
        <taxon>Brachionus</taxon>
    </lineage>
</organism>
<comment type="caution">
    <text evidence="1">The sequence shown here is derived from an EMBL/GenBank/DDBJ whole genome shotgun (WGS) entry which is preliminary data.</text>
</comment>
<keyword evidence="2" id="KW-1185">Reference proteome</keyword>
<evidence type="ECO:0000313" key="2">
    <source>
        <dbReference type="Proteomes" id="UP000663879"/>
    </source>
</evidence>
<dbReference type="AlphaFoldDB" id="A0A814GQA6"/>
<dbReference type="OrthoDB" id="10156334at2759"/>
<protein>
    <submittedName>
        <fullName evidence="1">Uncharacterized protein</fullName>
    </submittedName>
</protein>
<proteinExistence type="predicted"/>
<sequence length="110" mass="12985">MVFLRLFTRARYVVNTRSFSSSKLRSNQKKNEPITHLSFKEIPQYAKRNEQEKKILDEYYKRVEEGTKTGDVRQPSDIINTFLETQRPVIHQFLHETGVDHTDITFGNVP</sequence>
<dbReference type="EMBL" id="CAJNOC010003838">
    <property type="protein sequence ID" value="CAF0999803.1"/>
    <property type="molecule type" value="Genomic_DNA"/>
</dbReference>
<evidence type="ECO:0000313" key="1">
    <source>
        <dbReference type="EMBL" id="CAF0999803.1"/>
    </source>
</evidence>
<accession>A0A814GQA6</accession>